<feature type="region of interest" description="Disordered" evidence="1">
    <location>
        <begin position="1"/>
        <end position="62"/>
    </location>
</feature>
<feature type="compositionally biased region" description="Basic and acidic residues" evidence="1">
    <location>
        <begin position="90"/>
        <end position="102"/>
    </location>
</feature>
<dbReference type="EMBL" id="MVBO01000053">
    <property type="protein sequence ID" value="OZJ04099.1"/>
    <property type="molecule type" value="Genomic_DNA"/>
</dbReference>
<accession>A0A261Y0E9</accession>
<comment type="caution">
    <text evidence="2">The sequence shown here is derived from an EMBL/GenBank/DDBJ whole genome shotgun (WGS) entry which is preliminary data.</text>
</comment>
<feature type="region of interest" description="Disordered" evidence="1">
    <location>
        <begin position="84"/>
        <end position="103"/>
    </location>
</feature>
<protein>
    <submittedName>
        <fullName evidence="2">Uncharacterized protein</fullName>
    </submittedName>
</protein>
<feature type="compositionally biased region" description="Low complexity" evidence="1">
    <location>
        <begin position="36"/>
        <end position="47"/>
    </location>
</feature>
<proteinExistence type="predicted"/>
<dbReference type="Proteomes" id="UP000242875">
    <property type="component" value="Unassembled WGS sequence"/>
</dbReference>
<name>A0A261Y0E9_9FUNG</name>
<dbReference type="AlphaFoldDB" id="A0A261Y0E9"/>
<organism evidence="2 3">
    <name type="scientific">Bifiguratus adelaidae</name>
    <dbReference type="NCBI Taxonomy" id="1938954"/>
    <lineage>
        <taxon>Eukaryota</taxon>
        <taxon>Fungi</taxon>
        <taxon>Fungi incertae sedis</taxon>
        <taxon>Mucoromycota</taxon>
        <taxon>Mucoromycotina</taxon>
        <taxon>Endogonomycetes</taxon>
        <taxon>Endogonales</taxon>
        <taxon>Endogonales incertae sedis</taxon>
        <taxon>Bifiguratus</taxon>
    </lineage>
</organism>
<sequence length="135" mass="14888">MAALGTAEQQSGSKPKGHERRNSFKQSRKGSGIGRSPSRTPTTAPQRPTTPQPAKPHIPLNGFNATDVQQYLSQEFAVCMTAHQNPQAPERPEMYKPQEKAWGKTNAWSQKAATMANGTDFRKEVVKQLEQLKAS</sequence>
<gene>
    <name evidence="2" type="ORF">BZG36_02857</name>
</gene>
<evidence type="ECO:0000256" key="1">
    <source>
        <dbReference type="SAM" id="MobiDB-lite"/>
    </source>
</evidence>
<reference evidence="2 3" key="1">
    <citation type="journal article" date="2017" name="Mycologia">
        <title>Bifiguratus adelaidae, gen. et sp. nov., a new member of Mucoromycotina in endophytic and soil-dwelling habitats.</title>
        <authorList>
            <person name="Torres-Cruz T.J."/>
            <person name="Billingsley Tobias T.L."/>
            <person name="Almatruk M."/>
            <person name="Hesse C."/>
            <person name="Kuske C.R."/>
            <person name="Desiro A."/>
            <person name="Benucci G.M."/>
            <person name="Bonito G."/>
            <person name="Stajich J.E."/>
            <person name="Dunlap C."/>
            <person name="Arnold A.E."/>
            <person name="Porras-Alfaro A."/>
        </authorList>
    </citation>
    <scope>NUCLEOTIDE SEQUENCE [LARGE SCALE GENOMIC DNA]</scope>
    <source>
        <strain evidence="2 3">AZ0501</strain>
    </source>
</reference>
<dbReference type="OrthoDB" id="5598843at2759"/>
<evidence type="ECO:0000313" key="2">
    <source>
        <dbReference type="EMBL" id="OZJ04099.1"/>
    </source>
</evidence>
<evidence type="ECO:0000313" key="3">
    <source>
        <dbReference type="Proteomes" id="UP000242875"/>
    </source>
</evidence>
<keyword evidence="3" id="KW-1185">Reference proteome</keyword>